<dbReference type="EMBL" id="JAOG01000001">
    <property type="protein sequence ID" value="EUA57605.1"/>
    <property type="molecule type" value="Genomic_DNA"/>
</dbReference>
<dbReference type="AlphaFoldDB" id="X8CQQ2"/>
<comment type="caution">
    <text evidence="1">The sequence shown here is derived from an EMBL/GenBank/DDBJ whole genome shotgun (WGS) entry which is preliminary data.</text>
</comment>
<accession>X8CQQ2</accession>
<sequence>MKDASSTDVIVHRGVALSSFYQCGDLYRIDPYSGDTLGKESWNGRFPTAWACPHTPR</sequence>
<reference evidence="1 2" key="1">
    <citation type="submission" date="2013-12" db="EMBL/GenBank/DDBJ databases">
        <authorList>
            <person name="Zelazny A."/>
            <person name="Olivier K."/>
            <person name="Holland S."/>
            <person name="Lenaerts A."/>
            <person name="Ordway D."/>
            <person name="DeGroote M.A."/>
            <person name="Parker T."/>
            <person name="Sizemore C."/>
            <person name="Tallon L.J."/>
            <person name="Sadzewicz L.K."/>
            <person name="Sengamalay N."/>
            <person name="Fraser C.M."/>
            <person name="Hine E."/>
            <person name="Shefchek K.A."/>
            <person name="Das S.P."/>
            <person name="Tettelin H."/>
        </authorList>
    </citation>
    <scope>NUCLEOTIDE SEQUENCE [LARGE SCALE GENOMIC DNA]</scope>
    <source>
        <strain evidence="1 2">1956</strain>
    </source>
</reference>
<evidence type="ECO:0000313" key="2">
    <source>
        <dbReference type="Proteomes" id="UP000020825"/>
    </source>
</evidence>
<protein>
    <submittedName>
        <fullName evidence="1">Retinal pigment epithelial membrane family protein</fullName>
    </submittedName>
</protein>
<dbReference type="PATRIC" id="fig|1299331.3.peg.714"/>
<name>X8CQQ2_MYCIT</name>
<dbReference type="Proteomes" id="UP000020825">
    <property type="component" value="Unassembled WGS sequence"/>
</dbReference>
<organism evidence="1 2">
    <name type="scientific">Mycobacterium intracellulare 1956</name>
    <dbReference type="NCBI Taxonomy" id="1299331"/>
    <lineage>
        <taxon>Bacteria</taxon>
        <taxon>Bacillati</taxon>
        <taxon>Actinomycetota</taxon>
        <taxon>Actinomycetes</taxon>
        <taxon>Mycobacteriales</taxon>
        <taxon>Mycobacteriaceae</taxon>
        <taxon>Mycobacterium</taxon>
        <taxon>Mycobacterium avium complex (MAC)</taxon>
    </lineage>
</organism>
<proteinExistence type="predicted"/>
<gene>
    <name evidence="1" type="ORF">I550_0730</name>
</gene>
<evidence type="ECO:0000313" key="1">
    <source>
        <dbReference type="EMBL" id="EUA57605.1"/>
    </source>
</evidence>